<dbReference type="SUPFAM" id="SSF52540">
    <property type="entry name" value="P-loop containing nucleoside triphosphate hydrolases"/>
    <property type="match status" value="1"/>
</dbReference>
<dbReference type="AlphaFoldDB" id="A0A1M6AW02"/>
<dbReference type="Gene3D" id="3.40.50.300">
    <property type="entry name" value="P-loop containing nucleotide triphosphate hydrolases"/>
    <property type="match status" value="1"/>
</dbReference>
<dbReference type="Pfam" id="PF08706">
    <property type="entry name" value="D5_N"/>
    <property type="match status" value="1"/>
</dbReference>
<dbReference type="InterPro" id="IPR006500">
    <property type="entry name" value="Helicase_put_C_phage/plasmid"/>
</dbReference>
<dbReference type="STRING" id="1122184.SAMN02745176_00141"/>
<dbReference type="Proteomes" id="UP000184442">
    <property type="component" value="Unassembled WGS sequence"/>
</dbReference>
<dbReference type="InterPro" id="IPR027417">
    <property type="entry name" value="P-loop_NTPase"/>
</dbReference>
<dbReference type="InterPro" id="IPR014015">
    <property type="entry name" value="Helicase_SF3_DNA-vir"/>
</dbReference>
<dbReference type="SMART" id="SM00885">
    <property type="entry name" value="D5_N"/>
    <property type="match status" value="1"/>
</dbReference>
<dbReference type="InterPro" id="IPR045455">
    <property type="entry name" value="NrS-1_pol-like_helicase"/>
</dbReference>
<keyword evidence="7" id="KW-1185">Reference proteome</keyword>
<dbReference type="Pfam" id="PF03288">
    <property type="entry name" value="Pox_D5"/>
    <property type="match status" value="1"/>
</dbReference>
<accession>A0A1M6AW02</accession>
<evidence type="ECO:0000256" key="2">
    <source>
        <dbReference type="ARBA" id="ARBA00022801"/>
    </source>
</evidence>
<protein>
    <submittedName>
        <fullName evidence="6">Putative DNA primase/helicase</fullName>
    </submittedName>
</protein>
<reference evidence="6 7" key="1">
    <citation type="submission" date="2016-11" db="EMBL/GenBank/DDBJ databases">
        <authorList>
            <person name="Jaros S."/>
            <person name="Januszkiewicz K."/>
            <person name="Wedrychowicz H."/>
        </authorList>
    </citation>
    <scope>NUCLEOTIDE SEQUENCE [LARGE SCALE GENOMIC DNA]</scope>
    <source>
        <strain evidence="6 7">DSM 19022</strain>
    </source>
</reference>
<dbReference type="Pfam" id="PF19263">
    <property type="entry name" value="DUF5906"/>
    <property type="match status" value="1"/>
</dbReference>
<dbReference type="PANTHER" id="PTHR35372">
    <property type="entry name" value="ATP BINDING PROTEIN-RELATED"/>
    <property type="match status" value="1"/>
</dbReference>
<evidence type="ECO:0000256" key="4">
    <source>
        <dbReference type="ARBA" id="ARBA00022840"/>
    </source>
</evidence>
<evidence type="ECO:0000313" key="6">
    <source>
        <dbReference type="EMBL" id="SHI40581.1"/>
    </source>
</evidence>
<evidence type="ECO:0000313" key="7">
    <source>
        <dbReference type="Proteomes" id="UP000184442"/>
    </source>
</evidence>
<evidence type="ECO:0000256" key="1">
    <source>
        <dbReference type="ARBA" id="ARBA00022741"/>
    </source>
</evidence>
<evidence type="ECO:0000259" key="5">
    <source>
        <dbReference type="PROSITE" id="PS51206"/>
    </source>
</evidence>
<organism evidence="6 7">
    <name type="scientific">Lutispora thermophila DSM 19022</name>
    <dbReference type="NCBI Taxonomy" id="1122184"/>
    <lineage>
        <taxon>Bacteria</taxon>
        <taxon>Bacillati</taxon>
        <taxon>Bacillota</taxon>
        <taxon>Clostridia</taxon>
        <taxon>Lutisporales</taxon>
        <taxon>Lutisporaceae</taxon>
        <taxon>Lutispora</taxon>
    </lineage>
</organism>
<dbReference type="InterPro" id="IPR004968">
    <property type="entry name" value="DNA_primase/NTPase_C"/>
</dbReference>
<gene>
    <name evidence="6" type="ORF">SAMN02745176_00141</name>
</gene>
<feature type="domain" description="SF3 helicase" evidence="5">
    <location>
        <begin position="351"/>
        <end position="505"/>
    </location>
</feature>
<dbReference type="NCBIfam" id="TIGR01613">
    <property type="entry name" value="primase_Cterm"/>
    <property type="match status" value="1"/>
</dbReference>
<evidence type="ECO:0000256" key="3">
    <source>
        <dbReference type="ARBA" id="ARBA00022806"/>
    </source>
</evidence>
<dbReference type="PANTHER" id="PTHR35372:SF2">
    <property type="entry name" value="SF3 HELICASE DOMAIN-CONTAINING PROTEIN"/>
    <property type="match status" value="1"/>
</dbReference>
<name>A0A1M6AW02_9FIRM</name>
<dbReference type="EMBL" id="FQZS01000003">
    <property type="protein sequence ID" value="SHI40581.1"/>
    <property type="molecule type" value="Genomic_DNA"/>
</dbReference>
<keyword evidence="2" id="KW-0378">Hydrolase</keyword>
<dbReference type="GO" id="GO:0004386">
    <property type="term" value="F:helicase activity"/>
    <property type="evidence" value="ECO:0007669"/>
    <property type="project" value="UniProtKB-KW"/>
</dbReference>
<keyword evidence="3 6" id="KW-0347">Helicase</keyword>
<dbReference type="InterPro" id="IPR014818">
    <property type="entry name" value="Phage/plasmid_primase_P4_C"/>
</dbReference>
<proteinExistence type="predicted"/>
<dbReference type="GO" id="GO:0016787">
    <property type="term" value="F:hydrolase activity"/>
    <property type="evidence" value="ECO:0007669"/>
    <property type="project" value="UniProtKB-KW"/>
</dbReference>
<keyword evidence="1" id="KW-0547">Nucleotide-binding</keyword>
<dbReference type="PROSITE" id="PS51206">
    <property type="entry name" value="SF3_HELICASE_1"/>
    <property type="match status" value="1"/>
</dbReference>
<dbReference type="RefSeq" id="WP_242944133.1">
    <property type="nucleotide sequence ID" value="NZ_FQZS01000003.1"/>
</dbReference>
<dbReference type="InterPro" id="IPR051620">
    <property type="entry name" value="ORF904-like_C"/>
</dbReference>
<dbReference type="GO" id="GO:0005524">
    <property type="term" value="F:ATP binding"/>
    <property type="evidence" value="ECO:0007669"/>
    <property type="project" value="UniProtKB-KW"/>
</dbReference>
<keyword evidence="4" id="KW-0067">ATP-binding</keyword>
<sequence length="634" mass="73114">MNIYEELFQGFIITKNKKSIEKIKGRNDFKTFNQIKDEPEFAGVLKENIALIDIDNTEMSDLLFKIVQDKKINCVVIKTGRGKHFLFKNNSITANKTKCKLAISLEADIKLGIKASYEVLKADGNLREVLLNPDELDEIPKWLIPISANIEFINMEAGDGRNQALFNYILTLQSADFTIEEARECIRIINQYILKESLSEKEIETILRDEAFLKQSFFKGRTFLHDKFGDYLKNNNNIIKIDNKLHMYYEGTYIQDIDKIEREMLKHIPFLTDAKRKEVLKYLNIVCDEKEKADAKLIAFKNGIYNIEDDSLMDFSPQHVITNKIDWNYNPAAYSELADKTLNKIACNDKEVRILLEELIGYCFYRRNELGKAFILTGTGANGKSTFIAILNRILGDKNVAALDLKELGDRFSTVTLYGKLANLGDDIGSNFIPDPSLFKKITTGDKITAEQKGQPKFEFNPYCKLIFSANNIPRMNDRSNAVIRRLVIIPFEAKFSDTDKDYDPEIKYKLQSQESIEYLIRLGIEGLKRVIKNKKFSISEKIKKEVDEFEIENNPVLAFLKESEEEDFQIENEPTSKIYEHYCVYCRKNGFQEMSKTSFSRQMNQIAGYTTAVTRLKGELSRVYIKTDNVTVT</sequence>